<protein>
    <submittedName>
        <fullName evidence="1">Uncharacterized protein</fullName>
    </submittedName>
</protein>
<proteinExistence type="predicted"/>
<dbReference type="Proteomes" id="UP000091857">
    <property type="component" value="Chromosome 15"/>
</dbReference>
<accession>A0ACB7GBB5</accession>
<name>A0ACB7GBB5_MANES</name>
<evidence type="ECO:0000313" key="2">
    <source>
        <dbReference type="Proteomes" id="UP000091857"/>
    </source>
</evidence>
<keyword evidence="2" id="KW-1185">Reference proteome</keyword>
<organism evidence="1 2">
    <name type="scientific">Manihot esculenta</name>
    <name type="common">Cassava</name>
    <name type="synonym">Jatropha manihot</name>
    <dbReference type="NCBI Taxonomy" id="3983"/>
    <lineage>
        <taxon>Eukaryota</taxon>
        <taxon>Viridiplantae</taxon>
        <taxon>Streptophyta</taxon>
        <taxon>Embryophyta</taxon>
        <taxon>Tracheophyta</taxon>
        <taxon>Spermatophyta</taxon>
        <taxon>Magnoliopsida</taxon>
        <taxon>eudicotyledons</taxon>
        <taxon>Gunneridae</taxon>
        <taxon>Pentapetalae</taxon>
        <taxon>rosids</taxon>
        <taxon>fabids</taxon>
        <taxon>Malpighiales</taxon>
        <taxon>Euphorbiaceae</taxon>
        <taxon>Crotonoideae</taxon>
        <taxon>Manihoteae</taxon>
        <taxon>Manihot</taxon>
    </lineage>
</organism>
<evidence type="ECO:0000313" key="1">
    <source>
        <dbReference type="EMBL" id="KAG8637577.1"/>
    </source>
</evidence>
<comment type="caution">
    <text evidence="1">The sequence shown here is derived from an EMBL/GenBank/DDBJ whole genome shotgun (WGS) entry which is preliminary data.</text>
</comment>
<sequence>MRRETKSFKRSLRAETEGFPNFESSAKNPNKNLRVFPFSIKHRETAMWRICDCSSTLRIQAVEFLVNLLMSVPTHLPQHRFEVSPIVKYTALSLFLIDSVLLSPGIIYNTNLFCYSLSLSIYIYML</sequence>
<reference evidence="2" key="1">
    <citation type="journal article" date="2016" name="Nat. Biotechnol.">
        <title>Sequencing wild and cultivated cassava and related species reveals extensive interspecific hybridization and genetic diversity.</title>
        <authorList>
            <person name="Bredeson J.V."/>
            <person name="Lyons J.B."/>
            <person name="Prochnik S.E."/>
            <person name="Wu G.A."/>
            <person name="Ha C.M."/>
            <person name="Edsinger-Gonzales E."/>
            <person name="Grimwood J."/>
            <person name="Schmutz J."/>
            <person name="Rabbi I.Y."/>
            <person name="Egesi C."/>
            <person name="Nauluvula P."/>
            <person name="Lebot V."/>
            <person name="Ndunguru J."/>
            <person name="Mkamilo G."/>
            <person name="Bart R.S."/>
            <person name="Setter T.L."/>
            <person name="Gleadow R.M."/>
            <person name="Kulakow P."/>
            <person name="Ferguson M.E."/>
            <person name="Rounsley S."/>
            <person name="Rokhsar D.S."/>
        </authorList>
    </citation>
    <scope>NUCLEOTIDE SEQUENCE [LARGE SCALE GENOMIC DNA]</scope>
    <source>
        <strain evidence="2">cv. AM560-2</strain>
    </source>
</reference>
<dbReference type="EMBL" id="CM004401">
    <property type="protein sequence ID" value="KAG8637577.1"/>
    <property type="molecule type" value="Genomic_DNA"/>
</dbReference>
<gene>
    <name evidence="1" type="ORF">MANES_15G138601v8</name>
</gene>